<gene>
    <name evidence="5" type="ORF">E0H92_03960</name>
</gene>
<dbReference type="PANTHER" id="PTHR43899">
    <property type="entry name" value="RH59310P"/>
    <property type="match status" value="1"/>
</dbReference>
<dbReference type="AlphaFoldDB" id="A0A4R0J940"/>
<evidence type="ECO:0000313" key="5">
    <source>
        <dbReference type="EMBL" id="TCC40848.1"/>
    </source>
</evidence>
<dbReference type="InterPro" id="IPR057326">
    <property type="entry name" value="KR_dom"/>
</dbReference>
<evidence type="ECO:0000259" key="4">
    <source>
        <dbReference type="SMART" id="SM00822"/>
    </source>
</evidence>
<evidence type="ECO:0000256" key="2">
    <source>
        <dbReference type="ARBA" id="ARBA00023002"/>
    </source>
</evidence>
<dbReference type="SUPFAM" id="SSF51735">
    <property type="entry name" value="NAD(P)-binding Rossmann-fold domains"/>
    <property type="match status" value="1"/>
</dbReference>
<comment type="similarity">
    <text evidence="1 3">Belongs to the short-chain dehydrogenases/reductases (SDR) family.</text>
</comment>
<reference evidence="5 6" key="1">
    <citation type="submission" date="2019-02" db="EMBL/GenBank/DDBJ databases">
        <title>Kribbella capetownensis sp. nov. and Kribbella speibonae sp. nov., isolated from soil.</title>
        <authorList>
            <person name="Curtis S.M."/>
            <person name="Norton I."/>
            <person name="Everest G.J."/>
            <person name="Meyers P.R."/>
        </authorList>
    </citation>
    <scope>NUCLEOTIDE SEQUENCE [LARGE SCALE GENOMIC DNA]</scope>
    <source>
        <strain evidence="5 6">YM55</strain>
    </source>
</reference>
<evidence type="ECO:0000256" key="1">
    <source>
        <dbReference type="ARBA" id="ARBA00006484"/>
    </source>
</evidence>
<feature type="domain" description="Ketoreductase" evidence="4">
    <location>
        <begin position="2"/>
        <end position="181"/>
    </location>
</feature>
<dbReference type="Pfam" id="PF00106">
    <property type="entry name" value="adh_short"/>
    <property type="match status" value="1"/>
</dbReference>
<dbReference type="GO" id="GO:0016491">
    <property type="term" value="F:oxidoreductase activity"/>
    <property type="evidence" value="ECO:0007669"/>
    <property type="project" value="UniProtKB-KW"/>
</dbReference>
<accession>A0A4R0J940</accession>
<organism evidence="5 6">
    <name type="scientific">Kribbella speibonae</name>
    <dbReference type="NCBI Taxonomy" id="1572660"/>
    <lineage>
        <taxon>Bacteria</taxon>
        <taxon>Bacillati</taxon>
        <taxon>Actinomycetota</taxon>
        <taxon>Actinomycetes</taxon>
        <taxon>Propionibacteriales</taxon>
        <taxon>Kribbellaceae</taxon>
        <taxon>Kribbella</taxon>
    </lineage>
</organism>
<dbReference type="InterPro" id="IPR002347">
    <property type="entry name" value="SDR_fam"/>
</dbReference>
<dbReference type="SMART" id="SM00822">
    <property type="entry name" value="PKS_KR"/>
    <property type="match status" value="1"/>
</dbReference>
<keyword evidence="2" id="KW-0560">Oxidoreductase</keyword>
<dbReference type="EMBL" id="SJKC01000001">
    <property type="protein sequence ID" value="TCC40848.1"/>
    <property type="molecule type" value="Genomic_DNA"/>
</dbReference>
<dbReference type="PANTHER" id="PTHR43899:SF13">
    <property type="entry name" value="RH59310P"/>
    <property type="match status" value="1"/>
</dbReference>
<evidence type="ECO:0000256" key="3">
    <source>
        <dbReference type="RuleBase" id="RU000363"/>
    </source>
</evidence>
<sequence>MPTALVTGPATGIGRAFADKLALEGYDLVLVSRDEARLKEVAADISRLHGVECEVLAADLTDAADLARVEERFRTGPIELLVNNAGFGQKKPFWENPVEVEEKQLDLLVRVVLRLTHAAVLPMIERGSGAVINVSSVAGFLQRNIYSAHKAWVTSFSAGLATGLHAQGVAVMALCPGFVHTEFHERMGMDKTLIPSFMWLDADDLVAAAWKDLLRGKAVSIPSRRYKLLMLAARFTPRALIARVSTVGLDGRRPAWSAAGARRKS</sequence>
<proteinExistence type="inferred from homology"/>
<dbReference type="PRINTS" id="PR00081">
    <property type="entry name" value="GDHRDH"/>
</dbReference>
<protein>
    <submittedName>
        <fullName evidence="5">SDR family oxidoreductase</fullName>
    </submittedName>
</protein>
<dbReference type="InterPro" id="IPR051019">
    <property type="entry name" value="VLCFA-Steroid_DH"/>
</dbReference>
<dbReference type="Gene3D" id="3.40.50.720">
    <property type="entry name" value="NAD(P)-binding Rossmann-like Domain"/>
    <property type="match status" value="1"/>
</dbReference>
<dbReference type="PRINTS" id="PR00080">
    <property type="entry name" value="SDRFAMILY"/>
</dbReference>
<dbReference type="InterPro" id="IPR036291">
    <property type="entry name" value="NAD(P)-bd_dom_sf"/>
</dbReference>
<dbReference type="PIRSF" id="PIRSF000126">
    <property type="entry name" value="11-beta-HSD1"/>
    <property type="match status" value="1"/>
</dbReference>
<dbReference type="RefSeq" id="WP_131495412.1">
    <property type="nucleotide sequence ID" value="NZ_SJKC01000001.1"/>
</dbReference>
<comment type="caution">
    <text evidence="5">The sequence shown here is derived from an EMBL/GenBank/DDBJ whole genome shotgun (WGS) entry which is preliminary data.</text>
</comment>
<dbReference type="Proteomes" id="UP000294225">
    <property type="component" value="Unassembled WGS sequence"/>
</dbReference>
<evidence type="ECO:0000313" key="6">
    <source>
        <dbReference type="Proteomes" id="UP000294225"/>
    </source>
</evidence>
<name>A0A4R0J940_9ACTN</name>